<dbReference type="Pfam" id="PF02591">
    <property type="entry name" value="Zn_ribbon_9"/>
    <property type="match status" value="1"/>
</dbReference>
<reference evidence="4" key="1">
    <citation type="submission" date="2020-05" db="EMBL/GenBank/DDBJ databases">
        <authorList>
            <person name="Chiriac C."/>
            <person name="Salcher M."/>
            <person name="Ghai R."/>
            <person name="Kavagutti S V."/>
        </authorList>
    </citation>
    <scope>NUCLEOTIDE SEQUENCE</scope>
</reference>
<feature type="domain" description="CT398-like coiled coil hairpin" evidence="3">
    <location>
        <begin position="14"/>
        <end position="188"/>
    </location>
</feature>
<sequence length="237" mass="26285">MKAAAEQQNQLIELADIDSEMARNRATLAALTTGELFSVQRQNQREAAARLIEARNALDSVELEFKRADSDLLLVEQRIEKDKQKLIQTSSPKDAQGIQSELESLAKRKSDLEDFELSVMEKKEQCELDLTTITSEKQSIDQELSALEDANEQEILKLRSGLELSGSKRSQLASRIDPELIQLYESKAKRGIAAARLLNRECGACRMTIGATALAEIVALPAEEIATCPDCQAILIR</sequence>
<dbReference type="InterPro" id="IPR056003">
    <property type="entry name" value="CT398_CC_hairpin"/>
</dbReference>
<dbReference type="AlphaFoldDB" id="A0A6J6D1L1"/>
<dbReference type="InterPro" id="IPR003743">
    <property type="entry name" value="Zf-RING_7"/>
</dbReference>
<evidence type="ECO:0000259" key="3">
    <source>
        <dbReference type="Pfam" id="PF24481"/>
    </source>
</evidence>
<dbReference type="EMBL" id="CAEZSZ010000064">
    <property type="protein sequence ID" value="CAB4556293.1"/>
    <property type="molecule type" value="Genomic_DNA"/>
</dbReference>
<gene>
    <name evidence="4" type="ORF">UFOPK1561_00621</name>
</gene>
<proteinExistence type="predicted"/>
<dbReference type="Pfam" id="PF24481">
    <property type="entry name" value="CT398_CC"/>
    <property type="match status" value="1"/>
</dbReference>
<protein>
    <submittedName>
        <fullName evidence="4">Unannotated protein</fullName>
    </submittedName>
</protein>
<evidence type="ECO:0000259" key="2">
    <source>
        <dbReference type="Pfam" id="PF02591"/>
    </source>
</evidence>
<feature type="domain" description="C4-type zinc ribbon" evidence="2">
    <location>
        <begin position="202"/>
        <end position="235"/>
    </location>
</feature>
<organism evidence="4">
    <name type="scientific">freshwater metagenome</name>
    <dbReference type="NCBI Taxonomy" id="449393"/>
    <lineage>
        <taxon>unclassified sequences</taxon>
        <taxon>metagenomes</taxon>
        <taxon>ecological metagenomes</taxon>
    </lineage>
</organism>
<evidence type="ECO:0000313" key="4">
    <source>
        <dbReference type="EMBL" id="CAB4556293.1"/>
    </source>
</evidence>
<dbReference type="Gene3D" id="1.10.287.1490">
    <property type="match status" value="1"/>
</dbReference>
<accession>A0A6J6D1L1</accession>
<evidence type="ECO:0000256" key="1">
    <source>
        <dbReference type="SAM" id="Coils"/>
    </source>
</evidence>
<name>A0A6J6D1L1_9ZZZZ</name>
<keyword evidence="1" id="KW-0175">Coiled coil</keyword>
<feature type="coiled-coil region" evidence="1">
    <location>
        <begin position="44"/>
        <end position="71"/>
    </location>
</feature>